<evidence type="ECO:0000313" key="1">
    <source>
        <dbReference type="Proteomes" id="UP000887564"/>
    </source>
</evidence>
<proteinExistence type="predicted"/>
<dbReference type="Proteomes" id="UP000887564">
    <property type="component" value="Unplaced"/>
</dbReference>
<sequence length="82" mass="9109">LISDLVQASKDNSGLDGADDWEAAKIQELFGVTSDLVNHAIPFWITTDENEKVGTSRLIRCNECLYDQEQRCALIVPCIGRV</sequence>
<dbReference type="Gene3D" id="1.20.1050.10">
    <property type="match status" value="1"/>
</dbReference>
<dbReference type="AlphaFoldDB" id="A0A914SB36"/>
<organism evidence="1 2">
    <name type="scientific">Parascaris equorum</name>
    <name type="common">Equine roundworm</name>
    <dbReference type="NCBI Taxonomy" id="6256"/>
    <lineage>
        <taxon>Eukaryota</taxon>
        <taxon>Metazoa</taxon>
        <taxon>Ecdysozoa</taxon>
        <taxon>Nematoda</taxon>
        <taxon>Chromadorea</taxon>
        <taxon>Rhabditida</taxon>
        <taxon>Spirurina</taxon>
        <taxon>Ascaridomorpha</taxon>
        <taxon>Ascaridoidea</taxon>
        <taxon>Ascarididae</taxon>
        <taxon>Parascaris</taxon>
    </lineage>
</organism>
<reference evidence="2" key="1">
    <citation type="submission" date="2022-11" db="UniProtKB">
        <authorList>
            <consortium name="WormBaseParasite"/>
        </authorList>
    </citation>
    <scope>IDENTIFICATION</scope>
</reference>
<evidence type="ECO:0000313" key="2">
    <source>
        <dbReference type="WBParaSite" id="PEQ_0001457401-mRNA-1"/>
    </source>
</evidence>
<name>A0A914SB36_PAREQ</name>
<accession>A0A914SB36</accession>
<protein>
    <submittedName>
        <fullName evidence="2">Uncharacterized protein</fullName>
    </submittedName>
</protein>
<dbReference type="WBParaSite" id="PEQ_0001457401-mRNA-1">
    <property type="protein sequence ID" value="PEQ_0001457401-mRNA-1"/>
    <property type="gene ID" value="PEQ_0001457401"/>
</dbReference>
<keyword evidence="1" id="KW-1185">Reference proteome</keyword>